<dbReference type="STRING" id="1250231.SAMN04488552_2978"/>
<dbReference type="RefSeq" id="WP_089663538.1">
    <property type="nucleotide sequence ID" value="NZ_LT629745.1"/>
</dbReference>
<evidence type="ECO:0000259" key="1">
    <source>
        <dbReference type="Pfam" id="PF00501"/>
    </source>
</evidence>
<dbReference type="PANTHER" id="PTHR43845:SF1">
    <property type="entry name" value="BLR5969 PROTEIN"/>
    <property type="match status" value="1"/>
</dbReference>
<keyword evidence="3" id="KW-1185">Reference proteome</keyword>
<organism evidence="2 3">
    <name type="scientific">Christiangramia echinicola</name>
    <dbReference type="NCBI Taxonomy" id="279359"/>
    <lineage>
        <taxon>Bacteria</taxon>
        <taxon>Pseudomonadati</taxon>
        <taxon>Bacteroidota</taxon>
        <taxon>Flavobacteriia</taxon>
        <taxon>Flavobacteriales</taxon>
        <taxon>Flavobacteriaceae</taxon>
        <taxon>Christiangramia</taxon>
    </lineage>
</organism>
<dbReference type="Gene3D" id="3.40.50.12780">
    <property type="entry name" value="N-terminal domain of ligase-like"/>
    <property type="match status" value="1"/>
</dbReference>
<protein>
    <submittedName>
        <fullName evidence="2">Phenylacetate-CoA ligase</fullName>
    </submittedName>
</protein>
<dbReference type="AlphaFoldDB" id="A0A1H1RPR8"/>
<evidence type="ECO:0000313" key="3">
    <source>
        <dbReference type="Proteomes" id="UP000198858"/>
    </source>
</evidence>
<dbReference type="InterPro" id="IPR042099">
    <property type="entry name" value="ANL_N_sf"/>
</dbReference>
<feature type="domain" description="AMP-dependent synthetase/ligase" evidence="1">
    <location>
        <begin position="74"/>
        <end position="284"/>
    </location>
</feature>
<dbReference type="PANTHER" id="PTHR43845">
    <property type="entry name" value="BLR5969 PROTEIN"/>
    <property type="match status" value="1"/>
</dbReference>
<dbReference type="Pfam" id="PF00501">
    <property type="entry name" value="AMP-binding"/>
    <property type="match status" value="1"/>
</dbReference>
<dbReference type="GO" id="GO:0016874">
    <property type="term" value="F:ligase activity"/>
    <property type="evidence" value="ECO:0007669"/>
    <property type="project" value="UniProtKB-KW"/>
</dbReference>
<dbReference type="Proteomes" id="UP000198858">
    <property type="component" value="Chromosome I"/>
</dbReference>
<dbReference type="EMBL" id="LT629745">
    <property type="protein sequence ID" value="SDS37708.1"/>
    <property type="molecule type" value="Genomic_DNA"/>
</dbReference>
<reference evidence="2 3" key="1">
    <citation type="submission" date="2016-10" db="EMBL/GenBank/DDBJ databases">
        <authorList>
            <person name="Varghese N."/>
            <person name="Submissions S."/>
        </authorList>
    </citation>
    <scope>NUCLEOTIDE SEQUENCE [LARGE SCALE GENOMIC DNA]</scope>
    <source>
        <strain evidence="2 3">Mar_2010_102</strain>
    </source>
</reference>
<gene>
    <name evidence="2" type="ORF">SAMN04488552_2978</name>
</gene>
<sequence>MNNNSFKDAETIQAEQWKLFKKQLKYISTESPYYKKLFKVRNILIDEIDSFEDLHKIPVTSKEELQRFNSDFIAVPEGDIIDFVTTSGTLGSPVNFALNDADLDRLAENEYRSFRMAGLMKPDKVQITTTLDRRFMAGLAYFLGLRKLGAGIIRTGSGLPQLQWESIERFKPNYLVAVPSFLLKMIQYAEDNNIDYKNSSIKAAICIGEPLRDQDYNLNALGQRIKDLWDIELFSTYASTEMSTAFTECSEHKGNHVLTDLIYTEILDEAGNQVQPGEIGELVVTPLETETMPLLRFATGDMLTYIKEKCNCGRNTPRLSSVIGRKQQKIKLKGTSLYPQHIIEVLNSYGKIKTFVIEASLDDLGNDNLKILVPDSFEKIAELKDNFRSRLNVTPEIERLDVEQISKLKFPKGSRKPQIFRDLR</sequence>
<proteinExistence type="predicted"/>
<dbReference type="InterPro" id="IPR000873">
    <property type="entry name" value="AMP-dep_synth/lig_dom"/>
</dbReference>
<keyword evidence="2" id="KW-0436">Ligase</keyword>
<dbReference type="SUPFAM" id="SSF56801">
    <property type="entry name" value="Acetyl-CoA synthetase-like"/>
    <property type="match status" value="1"/>
</dbReference>
<name>A0A1H1RPR8_9FLAO</name>
<accession>A0A1H1RPR8</accession>
<evidence type="ECO:0000313" key="2">
    <source>
        <dbReference type="EMBL" id="SDS37708.1"/>
    </source>
</evidence>